<dbReference type="Proteomes" id="UP000034889">
    <property type="component" value="Unassembled WGS sequence"/>
</dbReference>
<name>A0A0G1K554_9BACT</name>
<protein>
    <recommendedName>
        <fullName evidence="2">Sphingomyelin synthase-like domain-containing protein</fullName>
    </recommendedName>
</protein>
<accession>A0A0G1K554</accession>
<evidence type="ECO:0000256" key="1">
    <source>
        <dbReference type="SAM" id="Phobius"/>
    </source>
</evidence>
<feature type="transmembrane region" description="Helical" evidence="1">
    <location>
        <begin position="95"/>
        <end position="115"/>
    </location>
</feature>
<keyword evidence="1" id="KW-1133">Transmembrane helix</keyword>
<feature type="transmembrane region" description="Helical" evidence="1">
    <location>
        <begin position="16"/>
        <end position="37"/>
    </location>
</feature>
<evidence type="ECO:0000313" key="4">
    <source>
        <dbReference type="Proteomes" id="UP000034889"/>
    </source>
</evidence>
<keyword evidence="1" id="KW-0812">Transmembrane</keyword>
<organism evidence="3 4">
    <name type="scientific">Candidatus Giovannonibacteria bacterium GW2011_GWC2_44_8</name>
    <dbReference type="NCBI Taxonomy" id="1618657"/>
    <lineage>
        <taxon>Bacteria</taxon>
        <taxon>Candidatus Giovannoniibacteriota</taxon>
    </lineage>
</organism>
<feature type="transmembrane region" description="Helical" evidence="1">
    <location>
        <begin position="65"/>
        <end position="83"/>
    </location>
</feature>
<feature type="transmembrane region" description="Helical" evidence="1">
    <location>
        <begin position="135"/>
        <end position="152"/>
    </location>
</feature>
<dbReference type="AlphaFoldDB" id="A0A0G1K554"/>
<feature type="domain" description="Sphingomyelin synthase-like" evidence="2">
    <location>
        <begin position="133"/>
        <end position="197"/>
    </location>
</feature>
<sequence length="214" mass="24369">MQSWAEYKAHLKNKRFLISVFVGILLLILSIVMNFYAGLYAVERASNSVTDLILSNTQTMDVDGIFIYGSFIFWIFVTILCLLKPNRIPFILKSIALFVFIRSIFISVTHIGPFPDQILINPESLINKFTSGADLFFSAHTGLPYLMALAFWNQKALRFFFLLVSMVFGAVVLLGHLHYSIDVLSAFFITYTIFHLSELTFKRDRAVFLNGLNG</sequence>
<comment type="caution">
    <text evidence="3">The sequence shown here is derived from an EMBL/GenBank/DDBJ whole genome shotgun (WGS) entry which is preliminary data.</text>
</comment>
<keyword evidence="1" id="KW-0472">Membrane</keyword>
<dbReference type="InterPro" id="IPR025749">
    <property type="entry name" value="Sphingomyelin_synth-like_dom"/>
</dbReference>
<dbReference type="Pfam" id="PF14360">
    <property type="entry name" value="PAP2_C"/>
    <property type="match status" value="1"/>
</dbReference>
<feature type="transmembrane region" description="Helical" evidence="1">
    <location>
        <begin position="159"/>
        <end position="177"/>
    </location>
</feature>
<reference evidence="3 4" key="1">
    <citation type="journal article" date="2015" name="Nature">
        <title>rRNA introns, odd ribosomes, and small enigmatic genomes across a large radiation of phyla.</title>
        <authorList>
            <person name="Brown C.T."/>
            <person name="Hug L.A."/>
            <person name="Thomas B.C."/>
            <person name="Sharon I."/>
            <person name="Castelle C.J."/>
            <person name="Singh A."/>
            <person name="Wilkins M.J."/>
            <person name="Williams K.H."/>
            <person name="Banfield J.F."/>
        </authorList>
    </citation>
    <scope>NUCLEOTIDE SEQUENCE [LARGE SCALE GENOMIC DNA]</scope>
</reference>
<proteinExistence type="predicted"/>
<gene>
    <name evidence="3" type="ORF">UW74_C0012G0002</name>
</gene>
<evidence type="ECO:0000313" key="3">
    <source>
        <dbReference type="EMBL" id="KKT78861.1"/>
    </source>
</evidence>
<evidence type="ECO:0000259" key="2">
    <source>
        <dbReference type="Pfam" id="PF14360"/>
    </source>
</evidence>
<dbReference type="EMBL" id="LCJM01000012">
    <property type="protein sequence ID" value="KKT78861.1"/>
    <property type="molecule type" value="Genomic_DNA"/>
</dbReference>